<dbReference type="Proteomes" id="UP000199570">
    <property type="component" value="Unassembled WGS sequence"/>
</dbReference>
<dbReference type="Pfam" id="PF04492">
    <property type="entry name" value="Phage_rep_O"/>
    <property type="match status" value="1"/>
</dbReference>
<dbReference type="AlphaFoldDB" id="A0A1H1FJX2"/>
<keyword evidence="3" id="KW-1185">Reference proteome</keyword>
<feature type="domain" description="Bacteriophage lambda Replication protein O N-terminal" evidence="1">
    <location>
        <begin position="12"/>
        <end position="97"/>
    </location>
</feature>
<accession>A0A1H1FJX2</accession>
<reference evidence="3" key="1">
    <citation type="submission" date="2016-10" db="EMBL/GenBank/DDBJ databases">
        <authorList>
            <person name="Varghese N."/>
            <person name="Submissions S."/>
        </authorList>
    </citation>
    <scope>NUCLEOTIDE SEQUENCE [LARGE SCALE GENOMIC DNA]</scope>
    <source>
        <strain evidence="3">BS3775</strain>
    </source>
</reference>
<organism evidence="2 3">
    <name type="scientific">Pseudomonas moorei</name>
    <dbReference type="NCBI Taxonomy" id="395599"/>
    <lineage>
        <taxon>Bacteria</taxon>
        <taxon>Pseudomonadati</taxon>
        <taxon>Pseudomonadota</taxon>
        <taxon>Gammaproteobacteria</taxon>
        <taxon>Pseudomonadales</taxon>
        <taxon>Pseudomonadaceae</taxon>
        <taxon>Pseudomonas</taxon>
    </lineage>
</organism>
<gene>
    <name evidence="2" type="ORF">SAMN04490195_2744</name>
</gene>
<protein>
    <submittedName>
        <fullName evidence="2">Phage replication protein O, N-terminal domain-containing protein</fullName>
    </submittedName>
</protein>
<evidence type="ECO:0000259" key="1">
    <source>
        <dbReference type="Pfam" id="PF04492"/>
    </source>
</evidence>
<dbReference type="RefSeq" id="WP_090322422.1">
    <property type="nucleotide sequence ID" value="NZ_FNKJ01000003.1"/>
</dbReference>
<proteinExistence type="predicted"/>
<dbReference type="InterPro" id="IPR036388">
    <property type="entry name" value="WH-like_DNA-bd_sf"/>
</dbReference>
<evidence type="ECO:0000313" key="3">
    <source>
        <dbReference type="Proteomes" id="UP000199570"/>
    </source>
</evidence>
<dbReference type="GO" id="GO:0006260">
    <property type="term" value="P:DNA replication"/>
    <property type="evidence" value="ECO:0007669"/>
    <property type="project" value="InterPro"/>
</dbReference>
<name>A0A1H1FJX2_9PSED</name>
<dbReference type="OrthoDB" id="7018846at2"/>
<sequence>MSNVIPLRNTGGFTRMDNDLYEALIGADLSGRELRVALAVHRLTSGYNKEAVKVAALYIAKMMYSDEAKAVSERANVSRAINSLIRQRVLFRDGGSRDPITFLPINEWKIDPKSTVLKSTHCVEKTPATVSKITHIKDINTNLTADAVVAAVASTGEVLESEPEQQVTPGPDQPEPAKVDRIPYSRIAEIYNTVCGEKLPKCLKLSTKRKNLIKGCWNLEINGVHPFRKGEFWTLYFNDCLKNKHWTGDNERGWTADIEFLTRQDKVLKVLEAL</sequence>
<evidence type="ECO:0000313" key="2">
    <source>
        <dbReference type="EMBL" id="SDR01215.1"/>
    </source>
</evidence>
<dbReference type="EMBL" id="FNKJ01000003">
    <property type="protein sequence ID" value="SDR01215.1"/>
    <property type="molecule type" value="Genomic_DNA"/>
</dbReference>
<dbReference type="NCBIfam" id="TIGR01610">
    <property type="entry name" value="phage_O_Nterm"/>
    <property type="match status" value="1"/>
</dbReference>
<dbReference type="InterPro" id="IPR006497">
    <property type="entry name" value="Phage_lambda_VrpO_N"/>
</dbReference>
<dbReference type="Gene3D" id="1.10.10.10">
    <property type="entry name" value="Winged helix-like DNA-binding domain superfamily/Winged helix DNA-binding domain"/>
    <property type="match status" value="1"/>
</dbReference>